<keyword evidence="3" id="KW-0804">Transcription</keyword>
<evidence type="ECO:0000313" key="6">
    <source>
        <dbReference type="Proteomes" id="UP001225605"/>
    </source>
</evidence>
<protein>
    <submittedName>
        <fullName evidence="5">AraC family transcriptional regulator</fullName>
    </submittedName>
</protein>
<evidence type="ECO:0000256" key="2">
    <source>
        <dbReference type="ARBA" id="ARBA00023125"/>
    </source>
</evidence>
<comment type="caution">
    <text evidence="5">The sequence shown here is derived from an EMBL/GenBank/DDBJ whole genome shotgun (WGS) entry which is preliminary data.</text>
</comment>
<dbReference type="InterPro" id="IPR018060">
    <property type="entry name" value="HTH_AraC"/>
</dbReference>
<evidence type="ECO:0000259" key="4">
    <source>
        <dbReference type="PROSITE" id="PS01124"/>
    </source>
</evidence>
<evidence type="ECO:0000256" key="3">
    <source>
        <dbReference type="ARBA" id="ARBA00023163"/>
    </source>
</evidence>
<dbReference type="Proteomes" id="UP001225605">
    <property type="component" value="Unassembled WGS sequence"/>
</dbReference>
<dbReference type="EMBL" id="NSDM01000003">
    <property type="protein sequence ID" value="MDQ2584010.1"/>
    <property type="molecule type" value="Genomic_DNA"/>
</dbReference>
<dbReference type="InterPro" id="IPR032687">
    <property type="entry name" value="AraC-type_N"/>
</dbReference>
<evidence type="ECO:0000313" key="5">
    <source>
        <dbReference type="EMBL" id="MDQ2584010.1"/>
    </source>
</evidence>
<accession>A0ABU0WVW2</accession>
<dbReference type="RefSeq" id="WP_306745130.1">
    <property type="nucleotide sequence ID" value="NZ_NSDM01000003.1"/>
</dbReference>
<dbReference type="PANTHER" id="PTHR47894:SF1">
    <property type="entry name" value="HTH-TYPE TRANSCRIPTIONAL REGULATOR VQSM"/>
    <property type="match status" value="1"/>
</dbReference>
<proteinExistence type="predicted"/>
<dbReference type="Gene3D" id="1.10.10.60">
    <property type="entry name" value="Homeodomain-like"/>
    <property type="match status" value="1"/>
</dbReference>
<reference evidence="5 6" key="1">
    <citation type="submission" date="2017-06" db="EMBL/GenBank/DDBJ databases">
        <title>Cultured bacterium strain Saccharothrix yanglingensis Hhs.015.</title>
        <authorList>
            <person name="Xia Y."/>
        </authorList>
    </citation>
    <scope>NUCLEOTIDE SEQUENCE [LARGE SCALE GENOMIC DNA]</scope>
    <source>
        <strain evidence="5 6">Hhs.015</strain>
    </source>
</reference>
<name>A0ABU0WVW2_9PSEU</name>
<organism evidence="5 6">
    <name type="scientific">Saccharothrix yanglingensis</name>
    <dbReference type="NCBI Taxonomy" id="659496"/>
    <lineage>
        <taxon>Bacteria</taxon>
        <taxon>Bacillati</taxon>
        <taxon>Actinomycetota</taxon>
        <taxon>Actinomycetes</taxon>
        <taxon>Pseudonocardiales</taxon>
        <taxon>Pseudonocardiaceae</taxon>
        <taxon>Saccharothrix</taxon>
    </lineage>
</organism>
<dbReference type="PROSITE" id="PS01124">
    <property type="entry name" value="HTH_ARAC_FAMILY_2"/>
    <property type="match status" value="1"/>
</dbReference>
<dbReference type="Pfam" id="PF12625">
    <property type="entry name" value="Arabinose_bd"/>
    <property type="match status" value="1"/>
</dbReference>
<dbReference type="SMART" id="SM00342">
    <property type="entry name" value="HTH_ARAC"/>
    <property type="match status" value="1"/>
</dbReference>
<dbReference type="InterPro" id="IPR009057">
    <property type="entry name" value="Homeodomain-like_sf"/>
</dbReference>
<dbReference type="PANTHER" id="PTHR47894">
    <property type="entry name" value="HTH-TYPE TRANSCRIPTIONAL REGULATOR GADX"/>
    <property type="match status" value="1"/>
</dbReference>
<keyword evidence="2" id="KW-0238">DNA-binding</keyword>
<dbReference type="Pfam" id="PF12833">
    <property type="entry name" value="HTH_18"/>
    <property type="match status" value="1"/>
</dbReference>
<dbReference type="SUPFAM" id="SSF46689">
    <property type="entry name" value="Homeodomain-like"/>
    <property type="match status" value="1"/>
</dbReference>
<keyword evidence="6" id="KW-1185">Reference proteome</keyword>
<keyword evidence="1" id="KW-0805">Transcription regulation</keyword>
<gene>
    <name evidence="5" type="ORF">CKY47_08465</name>
</gene>
<evidence type="ECO:0000256" key="1">
    <source>
        <dbReference type="ARBA" id="ARBA00023015"/>
    </source>
</evidence>
<feature type="domain" description="HTH araC/xylS-type" evidence="4">
    <location>
        <begin position="230"/>
        <end position="328"/>
    </location>
</feature>
<sequence>MAQPWDFRRGVAGTALLVRFGGDRGVPADRLLAGSGLTAAHLAEPGAEVEARQELRVVRNLVEVLPDSGVAVGRRYRATTFGVLGFAFLSCATVHDAVDTALRYLDLSFAFTDPEASVEDDRVVITLDDRSLPVDVARFLAERDLAAIHTVIDDLLPGGVPVLGVGFRFAEPADTSGYDFGVRPVFGAERTASSFDAAFLGRALPLASPEASAACQAQCRDLAGRRRDRDGTARTVRARLERSPASPVEVAAELAVSPRTLRRRLAASGTSFHELLDEARAARADVLLTTTALSVERIAEELGYAESASFIHAFRRWRGTTPGDYGRRRRAV</sequence>